<dbReference type="PANTHER" id="PTHR21210:SF0">
    <property type="entry name" value="TRNA (URACIL-O(2)-)-METHYLTRANSFERASE-RELATED"/>
    <property type="match status" value="1"/>
</dbReference>
<evidence type="ECO:0000256" key="9">
    <source>
        <dbReference type="ARBA" id="ARBA00047957"/>
    </source>
</evidence>
<dbReference type="GO" id="GO:0141101">
    <property type="term" value="F:tRNA(Ser) (uridine(44)-2'-O-)-methyltransferase activity"/>
    <property type="evidence" value="ECO:0007669"/>
    <property type="project" value="UniProtKB-EC"/>
</dbReference>
<comment type="catalytic activity">
    <reaction evidence="9 11">
        <text>uridine(44) in tRNA(Ser) + S-adenosyl-L-methionine = 2'-O-methyluridine(44) in tRNA(Ser) + S-adenosyl-L-homocysteine + H(+)</text>
        <dbReference type="Rhea" id="RHEA:43100"/>
        <dbReference type="Rhea" id="RHEA-COMP:10339"/>
        <dbReference type="Rhea" id="RHEA-COMP:10340"/>
        <dbReference type="ChEBI" id="CHEBI:15378"/>
        <dbReference type="ChEBI" id="CHEBI:57856"/>
        <dbReference type="ChEBI" id="CHEBI:59789"/>
        <dbReference type="ChEBI" id="CHEBI:65315"/>
        <dbReference type="ChEBI" id="CHEBI:74478"/>
        <dbReference type="EC" id="2.1.1.211"/>
    </reaction>
</comment>
<keyword evidence="10" id="KW-0863">Zinc-finger</keyword>
<evidence type="ECO:0000256" key="5">
    <source>
        <dbReference type="ARBA" id="ARBA00022603"/>
    </source>
</evidence>
<evidence type="ECO:0000256" key="1">
    <source>
        <dbReference type="ARBA" id="ARBA00002778"/>
    </source>
</evidence>
<dbReference type="EMBL" id="BMAT01010260">
    <property type="protein sequence ID" value="GFS23287.1"/>
    <property type="molecule type" value="Genomic_DNA"/>
</dbReference>
<gene>
    <name evidence="14" type="ORF">ElyMa_005129500</name>
</gene>
<keyword evidence="7 11" id="KW-0949">S-adenosyl-L-methionine</keyword>
<evidence type="ECO:0000256" key="10">
    <source>
        <dbReference type="PROSITE-ProRule" id="PRU00723"/>
    </source>
</evidence>
<reference evidence="14 15" key="1">
    <citation type="journal article" date="2021" name="Elife">
        <title>Chloroplast acquisition without the gene transfer in kleptoplastic sea slugs, Plakobranchus ocellatus.</title>
        <authorList>
            <person name="Maeda T."/>
            <person name="Takahashi S."/>
            <person name="Yoshida T."/>
            <person name="Shimamura S."/>
            <person name="Takaki Y."/>
            <person name="Nagai Y."/>
            <person name="Toyoda A."/>
            <person name="Suzuki Y."/>
            <person name="Arimoto A."/>
            <person name="Ishii H."/>
            <person name="Satoh N."/>
            <person name="Nishiyama T."/>
            <person name="Hasebe M."/>
            <person name="Maruyama T."/>
            <person name="Minagawa J."/>
            <person name="Obokata J."/>
            <person name="Shigenobu S."/>
        </authorList>
    </citation>
    <scope>NUCLEOTIDE SEQUENCE [LARGE SCALE GENOMIC DNA]</scope>
</reference>
<dbReference type="SUPFAM" id="SSF53335">
    <property type="entry name" value="S-adenosyl-L-methionine-dependent methyltransferases"/>
    <property type="match status" value="1"/>
</dbReference>
<comment type="caution">
    <text evidence="14">The sequence shown here is derived from an EMBL/GenBank/DDBJ whole genome shotgun (WGS) entry which is preliminary data.</text>
</comment>
<dbReference type="Proteomes" id="UP000762676">
    <property type="component" value="Unassembled WGS sequence"/>
</dbReference>
<dbReference type="Pfam" id="PF07757">
    <property type="entry name" value="AdoMet_MTase"/>
    <property type="match status" value="1"/>
</dbReference>
<evidence type="ECO:0000256" key="8">
    <source>
        <dbReference type="ARBA" id="ARBA00022694"/>
    </source>
</evidence>
<dbReference type="EC" id="2.1.1.211" evidence="11"/>
<evidence type="ECO:0000256" key="12">
    <source>
        <dbReference type="SAM" id="MobiDB-lite"/>
    </source>
</evidence>
<keyword evidence="8 11" id="KW-0819">tRNA processing</keyword>
<evidence type="ECO:0000259" key="13">
    <source>
        <dbReference type="PROSITE" id="PS50103"/>
    </source>
</evidence>
<comment type="similarity">
    <text evidence="3 11">Belongs to the TRM44 family.</text>
</comment>
<feature type="domain" description="C3H1-type" evidence="13">
    <location>
        <begin position="738"/>
        <end position="768"/>
    </location>
</feature>
<keyword evidence="10" id="KW-0862">Zinc</keyword>
<evidence type="ECO:0000256" key="6">
    <source>
        <dbReference type="ARBA" id="ARBA00022679"/>
    </source>
</evidence>
<proteinExistence type="inferred from homology"/>
<organism evidence="14 15">
    <name type="scientific">Elysia marginata</name>
    <dbReference type="NCBI Taxonomy" id="1093978"/>
    <lineage>
        <taxon>Eukaryota</taxon>
        <taxon>Metazoa</taxon>
        <taxon>Spiralia</taxon>
        <taxon>Lophotrochozoa</taxon>
        <taxon>Mollusca</taxon>
        <taxon>Gastropoda</taxon>
        <taxon>Heterobranchia</taxon>
        <taxon>Euthyneura</taxon>
        <taxon>Panpulmonata</taxon>
        <taxon>Sacoglossa</taxon>
        <taxon>Placobranchoidea</taxon>
        <taxon>Plakobranchidae</taxon>
        <taxon>Elysia</taxon>
    </lineage>
</organism>
<feature type="zinc finger region" description="C3H1-type" evidence="10">
    <location>
        <begin position="738"/>
        <end position="768"/>
    </location>
</feature>
<dbReference type="GO" id="GO:0030488">
    <property type="term" value="P:tRNA methylation"/>
    <property type="evidence" value="ECO:0007669"/>
    <property type="project" value="UniProtKB-UniRule"/>
</dbReference>
<dbReference type="InterPro" id="IPR000571">
    <property type="entry name" value="Znf_CCCH"/>
</dbReference>
<keyword evidence="5 11" id="KW-0489">Methyltransferase</keyword>
<accession>A0AAV4JP51</accession>
<dbReference type="PANTHER" id="PTHR21210">
    <property type="entry name" value="TRNA (URACIL-O(2)-)-METHYLTRANSFERASE-RELATED"/>
    <property type="match status" value="1"/>
</dbReference>
<dbReference type="GO" id="GO:0008270">
    <property type="term" value="F:zinc ion binding"/>
    <property type="evidence" value="ECO:0007669"/>
    <property type="project" value="UniProtKB-KW"/>
</dbReference>
<evidence type="ECO:0000256" key="3">
    <source>
        <dbReference type="ARBA" id="ARBA00009056"/>
    </source>
</evidence>
<name>A0AAV4JP51_9GAST</name>
<comment type="function">
    <text evidence="1">Probable adenosyl-L-methionine (AdoMet)-dependent tRNA (uracil-O(2)-)-methyltransferase.</text>
</comment>
<evidence type="ECO:0000256" key="11">
    <source>
        <dbReference type="RuleBase" id="RU368004"/>
    </source>
</evidence>
<comment type="function">
    <text evidence="11">Adenosyl-L-methionine (AdoMet)-dependent tRNA (uracil-O(2)-)-methyltransferase.</text>
</comment>
<dbReference type="Gene3D" id="3.40.50.150">
    <property type="entry name" value="Vaccinia Virus protein VP39"/>
    <property type="match status" value="1"/>
</dbReference>
<keyword evidence="4 11" id="KW-0963">Cytoplasm</keyword>
<dbReference type="AlphaFoldDB" id="A0AAV4JP51"/>
<sequence>MLEVSLQSPECQESKTTRGSRELFLKAVSVWINKPHVVNRRLCGSTILHVRRCQTKNEAEQALVESRKLFDENYKKDAKTVWEAGQLFKDLSEEKNPFCVIFRELVPKSQYFPRLQETIVYDKEEASVTFFPANGGSGDRQEKKVLSTKEVTYTIRFKEIDAEMPVWAQLNEVTIAWSDETKSDTSRCQLRSQWLRSVLLDKLVSWSQVNDISTSATSLMLVAVDKYKDTYVRLKNTYGRDLVENWPEKTDPKKFVYEDVAIAAYLLLIWEEDRLKKGLKEKQSFVDLGCGNGLLVYILSREGHKGLGIDLRRRKIWDMFEKDVDLKEEAIKPSSEHLFPDYDWLIGNHSDELTPWIPVMAARSSPTCSFFVLPCCPHDFVGKFSDTKKGQSRYGTYIDYVKEIVEHCGFCPEIDTLRIPSTKRICLIGRQRTYRPEDESLADSRCQDFIDKRTLLKQGKQHQQIKVDSSVLEEKLLSPLGSQGTTDSQTFDWLNVLGKVSVRLDRLDSGYFSTGLPSLPTTPPVSQQNVGHLSDEGKLSNQVIETNRSETSRDKDVTSLCVTVNTDVHLPVRKKIRIESHPDTKTELYSFHNDSKMDVAEERKWASGFQPRVEPGVRNCQSVPEEIKLKIVNSVFDLVMKSDPEENTAAQPTQGGKHWRKGGSASLSDVAAQFDQLTLRQLKAECGGLQTLLRNHSHIFQVSGGRVRLRDFSQADPWKGSNPHKRQLNKVRAEQRDTRKTMLCWFYEHHPDGCPRTNSDCSFAHGKTELRDKSVRISAVV</sequence>
<evidence type="ECO:0000313" key="14">
    <source>
        <dbReference type="EMBL" id="GFS23287.1"/>
    </source>
</evidence>
<keyword evidence="15" id="KW-1185">Reference proteome</keyword>
<dbReference type="PROSITE" id="PS50103">
    <property type="entry name" value="ZF_C3H1"/>
    <property type="match status" value="1"/>
</dbReference>
<dbReference type="InterPro" id="IPR029063">
    <property type="entry name" value="SAM-dependent_MTases_sf"/>
</dbReference>
<dbReference type="InterPro" id="IPR011671">
    <property type="entry name" value="tRNA_uracil_MeTrfase"/>
</dbReference>
<comment type="subcellular location">
    <subcellularLocation>
        <location evidence="2 11">Cytoplasm</location>
    </subcellularLocation>
</comment>
<evidence type="ECO:0000256" key="4">
    <source>
        <dbReference type="ARBA" id="ARBA00022490"/>
    </source>
</evidence>
<keyword evidence="6 11" id="KW-0808">Transferase</keyword>
<evidence type="ECO:0000313" key="15">
    <source>
        <dbReference type="Proteomes" id="UP000762676"/>
    </source>
</evidence>
<evidence type="ECO:0000256" key="2">
    <source>
        <dbReference type="ARBA" id="ARBA00004496"/>
    </source>
</evidence>
<feature type="region of interest" description="Disordered" evidence="12">
    <location>
        <begin position="714"/>
        <end position="733"/>
    </location>
</feature>
<protein>
    <recommendedName>
        <fullName evidence="11">tRNA (uracil-O(2)-)-methyltransferase</fullName>
        <ecNumber evidence="11">2.1.1.211</ecNumber>
    </recommendedName>
</protein>
<evidence type="ECO:0000256" key="7">
    <source>
        <dbReference type="ARBA" id="ARBA00022691"/>
    </source>
</evidence>
<dbReference type="GO" id="GO:0005737">
    <property type="term" value="C:cytoplasm"/>
    <property type="evidence" value="ECO:0007669"/>
    <property type="project" value="UniProtKB-SubCell"/>
</dbReference>
<keyword evidence="10" id="KW-0479">Metal-binding</keyword>